<dbReference type="OrthoDB" id="6308742at2"/>
<gene>
    <name evidence="2" type="ORF">N476_14655</name>
</gene>
<dbReference type="AlphaFoldDB" id="A0A167EK89"/>
<feature type="chain" id="PRO_5007885832" evidence="1">
    <location>
        <begin position="20"/>
        <end position="159"/>
    </location>
</feature>
<evidence type="ECO:0000313" key="3">
    <source>
        <dbReference type="Proteomes" id="UP000076503"/>
    </source>
</evidence>
<reference evidence="2 3" key="1">
    <citation type="submission" date="2013-07" db="EMBL/GenBank/DDBJ databases">
        <title>Comparative Genomic and Metabolomic Analysis of Twelve Strains of Pseudoalteromonas luteoviolacea.</title>
        <authorList>
            <person name="Vynne N.G."/>
            <person name="Mansson M."/>
            <person name="Gram L."/>
        </authorList>
    </citation>
    <scope>NUCLEOTIDE SEQUENCE [LARGE SCALE GENOMIC DNA]</scope>
    <source>
        <strain evidence="2 3">H33</strain>
    </source>
</reference>
<proteinExistence type="predicted"/>
<organism evidence="2 3">
    <name type="scientific">Pseudoalteromonas luteoviolacea H33</name>
    <dbReference type="NCBI Taxonomy" id="1365251"/>
    <lineage>
        <taxon>Bacteria</taxon>
        <taxon>Pseudomonadati</taxon>
        <taxon>Pseudomonadota</taxon>
        <taxon>Gammaproteobacteria</taxon>
        <taxon>Alteromonadales</taxon>
        <taxon>Pseudoalteromonadaceae</taxon>
        <taxon>Pseudoalteromonas</taxon>
    </lineage>
</organism>
<keyword evidence="1" id="KW-0732">Signal</keyword>
<sequence length="159" mass="17628">MLKAGVVLGALLVSASSVANEENTLLSVHAAFMSDQNKLDKSSIRKRRSGFEIENIDTGEITKIYQNKKAKSIYLEPGEYCFLSKTVFFPVKAPIVNPVCFSISDNQVNKLGTVVIATRMTNKGHRAAILDIKQNFSEVAADAKFVYYEPVNFYLKNQG</sequence>
<accession>A0A167EK89</accession>
<evidence type="ECO:0000313" key="2">
    <source>
        <dbReference type="EMBL" id="KZN50879.1"/>
    </source>
</evidence>
<feature type="signal peptide" evidence="1">
    <location>
        <begin position="1"/>
        <end position="19"/>
    </location>
</feature>
<dbReference type="EMBL" id="AUXZ01000070">
    <property type="protein sequence ID" value="KZN50879.1"/>
    <property type="molecule type" value="Genomic_DNA"/>
</dbReference>
<dbReference type="PATRIC" id="fig|1365251.3.peg.2143"/>
<dbReference type="Proteomes" id="UP000076503">
    <property type="component" value="Unassembled WGS sequence"/>
</dbReference>
<dbReference type="RefSeq" id="WP_063361658.1">
    <property type="nucleotide sequence ID" value="NZ_AUXZ01000070.1"/>
</dbReference>
<name>A0A167EK89_9GAMM</name>
<comment type="caution">
    <text evidence="2">The sequence shown here is derived from an EMBL/GenBank/DDBJ whole genome shotgun (WGS) entry which is preliminary data.</text>
</comment>
<evidence type="ECO:0000256" key="1">
    <source>
        <dbReference type="SAM" id="SignalP"/>
    </source>
</evidence>
<protein>
    <submittedName>
        <fullName evidence="2">Uncharacterized protein</fullName>
    </submittedName>
</protein>